<accession>A0A1B6NVU5</accession>
<name>A0A1B6NVU5_9ZZZZ</name>
<feature type="compositionally biased region" description="Basic and acidic residues" evidence="1">
    <location>
        <begin position="21"/>
        <end position="30"/>
    </location>
</feature>
<reference evidence="2" key="1">
    <citation type="submission" date="2013-11" db="EMBL/GenBank/DDBJ databases">
        <title>Microbial diversity, functional groups and degradation webs in Northern and Southern Mediterranean and Red Sea marine crude oil polluted sites.</title>
        <authorList>
            <person name="Daffonchio D."/>
            <person name="Mapelli F."/>
            <person name="Ferrer M."/>
            <person name="Richter M."/>
            <person name="Cherif A."/>
            <person name="Malkawi H.I."/>
            <person name="Yakimov M.M."/>
            <person name="Abdel-Fattah Y.R."/>
            <person name="Blaghen M."/>
            <person name="Golyshin P.N."/>
            <person name="Kalogerakis N."/>
            <person name="Boon N."/>
            <person name="Magagnini M."/>
            <person name="Fava F."/>
        </authorList>
    </citation>
    <scope>NUCLEOTIDE SEQUENCE</scope>
</reference>
<evidence type="ECO:0000313" key="2">
    <source>
        <dbReference type="EMBL" id="KTF07483.1"/>
    </source>
</evidence>
<feature type="region of interest" description="Disordered" evidence="1">
    <location>
        <begin position="1"/>
        <end position="42"/>
    </location>
</feature>
<dbReference type="AlphaFoldDB" id="A0A1B6NVU5"/>
<comment type="caution">
    <text evidence="2">The sequence shown here is derived from an EMBL/GenBank/DDBJ whole genome shotgun (WGS) entry which is preliminary data.</text>
</comment>
<feature type="compositionally biased region" description="Basic residues" evidence="1">
    <location>
        <begin position="33"/>
        <end position="42"/>
    </location>
</feature>
<evidence type="ECO:0000256" key="1">
    <source>
        <dbReference type="SAM" id="MobiDB-lite"/>
    </source>
</evidence>
<sequence>MERKLAEALSSVEHLQPLGARSRDLSETASRKASTRPRMSRG</sequence>
<protein>
    <submittedName>
        <fullName evidence="2">Uncharacterized protein</fullName>
    </submittedName>
</protein>
<gene>
    <name evidence="2" type="ORF">MGSAQ_001021</name>
</gene>
<proteinExistence type="predicted"/>
<organism evidence="2">
    <name type="scientific">marine sediment metagenome</name>
    <dbReference type="NCBI Taxonomy" id="412755"/>
    <lineage>
        <taxon>unclassified sequences</taxon>
        <taxon>metagenomes</taxon>
        <taxon>ecological metagenomes</taxon>
    </lineage>
</organism>
<dbReference type="EMBL" id="AYSL01000510">
    <property type="protein sequence ID" value="KTF07483.1"/>
    <property type="molecule type" value="Genomic_DNA"/>
</dbReference>